<feature type="region of interest" description="Disordered" evidence="1">
    <location>
        <begin position="238"/>
        <end position="264"/>
    </location>
</feature>
<reference evidence="2 3" key="1">
    <citation type="submission" date="2021-08" db="EMBL/GenBank/DDBJ databases">
        <title>Draft genome sequence of Spirulina subsalsa with high tolerance to salinity and hype-accumulation of phycocyanin.</title>
        <authorList>
            <person name="Pei H."/>
            <person name="Jiang L."/>
        </authorList>
    </citation>
    <scope>NUCLEOTIDE SEQUENCE [LARGE SCALE GENOMIC DNA]</scope>
    <source>
        <strain evidence="2 3">FACHB-351</strain>
    </source>
</reference>
<proteinExistence type="predicted"/>
<dbReference type="EMBL" id="JAIHOM010000029">
    <property type="protein sequence ID" value="MCW6036178.1"/>
    <property type="molecule type" value="Genomic_DNA"/>
</dbReference>
<dbReference type="Proteomes" id="UP001526426">
    <property type="component" value="Unassembled WGS sequence"/>
</dbReference>
<evidence type="ECO:0000313" key="2">
    <source>
        <dbReference type="EMBL" id="MCW6036178.1"/>
    </source>
</evidence>
<sequence>MSTNFRNHHAVNRSSFPPDFNPVAMETNSSEEGIEEIDYDPFTFETHFHGGMGMYDSPQVVAEYLDAHEGWFTRCAKPMTAEPFGVNGYILTIGRFGAFGYEVEPKMGVVLAPPENQIYDMYSVPVPDYTPPGYDVDYFASMRLAEVAGVAVPWNQHYPEDAVLTQVTWHLHLKVMIEFPKFIYKFPRPLLQNTGDRLLAQIVRQISPRLTYKVQRDFHKRLGLPLPPKQSRYLRRLGEALGEEEETPENPATLSDKSDNMDLS</sequence>
<dbReference type="InterPro" id="IPR018971">
    <property type="entry name" value="DUF1997"/>
</dbReference>
<dbReference type="RefSeq" id="WP_407809942.1">
    <property type="nucleotide sequence ID" value="NZ_JAIHOM010000029.1"/>
</dbReference>
<organism evidence="2 3">
    <name type="scientific">Spirulina subsalsa FACHB-351</name>
    <dbReference type="NCBI Taxonomy" id="234711"/>
    <lineage>
        <taxon>Bacteria</taxon>
        <taxon>Bacillati</taxon>
        <taxon>Cyanobacteriota</taxon>
        <taxon>Cyanophyceae</taxon>
        <taxon>Spirulinales</taxon>
        <taxon>Spirulinaceae</taxon>
        <taxon>Spirulina</taxon>
    </lineage>
</organism>
<accession>A0ABT3L3T1</accession>
<evidence type="ECO:0000256" key="1">
    <source>
        <dbReference type="SAM" id="MobiDB-lite"/>
    </source>
</evidence>
<feature type="compositionally biased region" description="Basic residues" evidence="1">
    <location>
        <begin position="1"/>
        <end position="11"/>
    </location>
</feature>
<feature type="region of interest" description="Disordered" evidence="1">
    <location>
        <begin position="1"/>
        <end position="22"/>
    </location>
</feature>
<evidence type="ECO:0000313" key="3">
    <source>
        <dbReference type="Proteomes" id="UP001526426"/>
    </source>
</evidence>
<keyword evidence="3" id="KW-1185">Reference proteome</keyword>
<dbReference type="Pfam" id="PF09366">
    <property type="entry name" value="DUF1997"/>
    <property type="match status" value="1"/>
</dbReference>
<comment type="caution">
    <text evidence="2">The sequence shown here is derived from an EMBL/GenBank/DDBJ whole genome shotgun (WGS) entry which is preliminary data.</text>
</comment>
<name>A0ABT3L3T1_9CYAN</name>
<gene>
    <name evidence="2" type="ORF">K4A83_07815</name>
</gene>
<protein>
    <submittedName>
        <fullName evidence="2">DUF1997 domain-containing protein</fullName>
    </submittedName>
</protein>